<reference evidence="8 9" key="1">
    <citation type="submission" date="2018-06" db="EMBL/GenBank/DDBJ databases">
        <authorList>
            <consortium name="Pathogen Informatics"/>
            <person name="Doyle S."/>
        </authorList>
    </citation>
    <scope>NUCLEOTIDE SEQUENCE [LARGE SCALE GENOMIC DNA]</scope>
    <source>
        <strain evidence="8 9">NCTC7915</strain>
    </source>
</reference>
<evidence type="ECO:0000256" key="5">
    <source>
        <dbReference type="ARBA" id="ARBA00022989"/>
    </source>
</evidence>
<gene>
    <name evidence="8" type="ORF">NCTC7915_01999</name>
</gene>
<organism evidence="8 9">
    <name type="scientific">Dermatophilus congolensis</name>
    <dbReference type="NCBI Taxonomy" id="1863"/>
    <lineage>
        <taxon>Bacteria</taxon>
        <taxon>Bacillati</taxon>
        <taxon>Actinomycetota</taxon>
        <taxon>Actinomycetes</taxon>
        <taxon>Micrococcales</taxon>
        <taxon>Dermatophilaceae</taxon>
        <taxon>Dermatophilus</taxon>
    </lineage>
</organism>
<dbReference type="InterPro" id="IPR051907">
    <property type="entry name" value="DoxX-like_oxidoreductase"/>
</dbReference>
<name>A0AA46BPM3_9MICO</name>
<dbReference type="InterPro" id="IPR032808">
    <property type="entry name" value="DoxX"/>
</dbReference>
<protein>
    <submittedName>
        <fullName evidence="8">DoxX</fullName>
    </submittedName>
</protein>
<evidence type="ECO:0000313" key="8">
    <source>
        <dbReference type="EMBL" id="STD13831.1"/>
    </source>
</evidence>
<evidence type="ECO:0000256" key="2">
    <source>
        <dbReference type="ARBA" id="ARBA00006679"/>
    </source>
</evidence>
<feature type="transmembrane region" description="Helical" evidence="7">
    <location>
        <begin position="51"/>
        <end position="71"/>
    </location>
</feature>
<comment type="caution">
    <text evidence="8">The sequence shown here is derived from an EMBL/GenBank/DDBJ whole genome shotgun (WGS) entry which is preliminary data.</text>
</comment>
<keyword evidence="4 7" id="KW-0812">Transmembrane</keyword>
<feature type="transmembrane region" description="Helical" evidence="7">
    <location>
        <begin position="76"/>
        <end position="96"/>
    </location>
</feature>
<dbReference type="RefSeq" id="WP_115031679.1">
    <property type="nucleotide sequence ID" value="NZ_UFYA01000001.1"/>
</dbReference>
<comment type="subcellular location">
    <subcellularLocation>
        <location evidence="1">Cell membrane</location>
        <topology evidence="1">Multi-pass membrane protein</topology>
    </subcellularLocation>
</comment>
<evidence type="ECO:0000256" key="7">
    <source>
        <dbReference type="SAM" id="Phobius"/>
    </source>
</evidence>
<feature type="transmembrane region" description="Helical" evidence="7">
    <location>
        <begin position="108"/>
        <end position="129"/>
    </location>
</feature>
<keyword evidence="6 7" id="KW-0472">Membrane</keyword>
<evidence type="ECO:0000313" key="9">
    <source>
        <dbReference type="Proteomes" id="UP000254118"/>
    </source>
</evidence>
<dbReference type="Proteomes" id="UP000254118">
    <property type="component" value="Unassembled WGS sequence"/>
</dbReference>
<proteinExistence type="inferred from homology"/>
<sequence length="148" mass="15326">MSLPSSFRATALLLARLLLGAVLIAHGWQKFFLDGLSATAAAFTRMGAPVPYLSATAAATIELIGGVLIVLGAATVLTALVVTANMFGAFVIAHIGHGIFIKNGGWELVGMIGAVAITLAVSGAGRFSVDALLHNMRRHRGSEQPSHH</sequence>
<dbReference type="Pfam" id="PF07681">
    <property type="entry name" value="DoxX"/>
    <property type="match status" value="1"/>
</dbReference>
<dbReference type="GO" id="GO:0005886">
    <property type="term" value="C:plasma membrane"/>
    <property type="evidence" value="ECO:0007669"/>
    <property type="project" value="UniProtKB-SubCell"/>
</dbReference>
<dbReference type="AlphaFoldDB" id="A0AA46BPM3"/>
<accession>A0AA46BPM3</accession>
<comment type="similarity">
    <text evidence="2">Belongs to the DoxX family.</text>
</comment>
<keyword evidence="5 7" id="KW-1133">Transmembrane helix</keyword>
<dbReference type="PANTHER" id="PTHR33452">
    <property type="entry name" value="OXIDOREDUCTASE CATD-RELATED"/>
    <property type="match status" value="1"/>
</dbReference>
<evidence type="ECO:0000256" key="6">
    <source>
        <dbReference type="ARBA" id="ARBA00023136"/>
    </source>
</evidence>
<dbReference type="EMBL" id="UFYA01000001">
    <property type="protein sequence ID" value="STD13831.1"/>
    <property type="molecule type" value="Genomic_DNA"/>
</dbReference>
<evidence type="ECO:0000256" key="4">
    <source>
        <dbReference type="ARBA" id="ARBA00022692"/>
    </source>
</evidence>
<evidence type="ECO:0000256" key="3">
    <source>
        <dbReference type="ARBA" id="ARBA00022475"/>
    </source>
</evidence>
<keyword evidence="3" id="KW-1003">Cell membrane</keyword>
<evidence type="ECO:0000256" key="1">
    <source>
        <dbReference type="ARBA" id="ARBA00004651"/>
    </source>
</evidence>
<dbReference type="PANTHER" id="PTHR33452:SF1">
    <property type="entry name" value="INNER MEMBRANE PROTEIN YPHA-RELATED"/>
    <property type="match status" value="1"/>
</dbReference>